<dbReference type="Proteomes" id="UP000654482">
    <property type="component" value="Unassembled WGS sequence"/>
</dbReference>
<dbReference type="RefSeq" id="WP_194031716.1">
    <property type="nucleotide sequence ID" value="NZ_JADEWZ010000054.1"/>
</dbReference>
<organism evidence="1 2">
    <name type="scientific">Lusitaniella coriacea LEGE 07157</name>
    <dbReference type="NCBI Taxonomy" id="945747"/>
    <lineage>
        <taxon>Bacteria</taxon>
        <taxon>Bacillati</taxon>
        <taxon>Cyanobacteriota</taxon>
        <taxon>Cyanophyceae</taxon>
        <taxon>Spirulinales</taxon>
        <taxon>Lusitaniellaceae</taxon>
        <taxon>Lusitaniella</taxon>
    </lineage>
</organism>
<protein>
    <submittedName>
        <fullName evidence="1">Uncharacterized protein</fullName>
    </submittedName>
</protein>
<reference evidence="1" key="1">
    <citation type="submission" date="2020-10" db="EMBL/GenBank/DDBJ databases">
        <authorList>
            <person name="Castelo-Branco R."/>
            <person name="Eusebio N."/>
            <person name="Adriana R."/>
            <person name="Vieira A."/>
            <person name="Brugerolle De Fraissinette N."/>
            <person name="Rezende De Castro R."/>
            <person name="Schneider M.P."/>
            <person name="Vasconcelos V."/>
            <person name="Leao P.N."/>
        </authorList>
    </citation>
    <scope>NUCLEOTIDE SEQUENCE</scope>
    <source>
        <strain evidence="1">LEGE 07157</strain>
    </source>
</reference>
<evidence type="ECO:0000313" key="2">
    <source>
        <dbReference type="Proteomes" id="UP000654482"/>
    </source>
</evidence>
<gene>
    <name evidence="1" type="ORF">IQ249_22335</name>
</gene>
<keyword evidence="2" id="KW-1185">Reference proteome</keyword>
<dbReference type="AlphaFoldDB" id="A0A8J7E1T3"/>
<proteinExistence type="predicted"/>
<dbReference type="EMBL" id="JADEWZ010000054">
    <property type="protein sequence ID" value="MBE9118632.1"/>
    <property type="molecule type" value="Genomic_DNA"/>
</dbReference>
<sequence>MDAEKVTTRKQLQGYGATRYQAQVVTKNLTPVAKQNRAYAYALTDVITSIREYLQRPRIKATTRQTLEIVLQSLLERLGNVLQVPFTRGTDPELSQLAKQLTQAMCGTDRALAELKATAATIKGKYST</sequence>
<comment type="caution">
    <text evidence="1">The sequence shown here is derived from an EMBL/GenBank/DDBJ whole genome shotgun (WGS) entry which is preliminary data.</text>
</comment>
<name>A0A8J7E1T3_9CYAN</name>
<accession>A0A8J7E1T3</accession>
<evidence type="ECO:0000313" key="1">
    <source>
        <dbReference type="EMBL" id="MBE9118632.1"/>
    </source>
</evidence>